<dbReference type="InterPro" id="IPR050973">
    <property type="entry name" value="H3K9_Histone-Lys_N-MTase"/>
</dbReference>
<dbReference type="PROSITE" id="PS50868">
    <property type="entry name" value="POST_SET"/>
    <property type="match status" value="1"/>
</dbReference>
<feature type="compositionally biased region" description="Low complexity" evidence="8">
    <location>
        <begin position="469"/>
        <end position="484"/>
    </location>
</feature>
<feature type="domain" description="SET" evidence="9">
    <location>
        <begin position="372"/>
        <end position="566"/>
    </location>
</feature>
<evidence type="ECO:0000256" key="7">
    <source>
        <dbReference type="ARBA" id="ARBA00022833"/>
    </source>
</evidence>
<dbReference type="SMART" id="SM00317">
    <property type="entry name" value="SET"/>
    <property type="match status" value="1"/>
</dbReference>
<feature type="region of interest" description="Disordered" evidence="8">
    <location>
        <begin position="287"/>
        <end position="306"/>
    </location>
</feature>
<feature type="compositionally biased region" description="Low complexity" evidence="8">
    <location>
        <begin position="290"/>
        <end position="299"/>
    </location>
</feature>
<keyword evidence="12" id="KW-1185">Reference proteome</keyword>
<feature type="domain" description="Post-SET" evidence="10">
    <location>
        <begin position="580"/>
        <end position="596"/>
    </location>
</feature>
<evidence type="ECO:0000259" key="10">
    <source>
        <dbReference type="PROSITE" id="PS50868"/>
    </source>
</evidence>
<dbReference type="InterPro" id="IPR046341">
    <property type="entry name" value="SET_dom_sf"/>
</dbReference>
<dbReference type="PANTHER" id="PTHR46223">
    <property type="entry name" value="HISTONE-LYSINE N-METHYLTRANSFERASE SUV39H"/>
    <property type="match status" value="1"/>
</dbReference>
<dbReference type="EMBL" id="CP126215">
    <property type="protein sequence ID" value="WIA17018.1"/>
    <property type="molecule type" value="Genomic_DNA"/>
</dbReference>
<sequence length="601" mass="65425">MQPQNSEWQSIRVQPDLQSYPVQLRAISRPAGLEAAGACRANLEALQKLQPPLQTGPAAWCARVCYWSAADLQQLCTTELPTLVYEHAGMGRDTVLWQGFIALLKQQRPEGAELPLQEKGSSGRQQQQQGAAPPAAAAVAAAADGGGLRNVLLLHVAGRKSDKSIYMLLVPQVDGEALASGASRHLLWTYFFVYRFEAFAERMYMQQHPSIAPLQLPDVQRALKARRTQDRAWQSCIEYQEHNQPMDSGLPAWAEQHGITLRPHLSKAVPFAQLDFVDRCYMQRSDEDNAASGRGSSGSASGGGCSRPDGGARLVDACGSGYAAAGAEQLLPLRVGSYEQFVAPCSCPKDLWCGGAPKREALAKLWSGELAPLLEVRPCSQPDKGLGLFAGEDLPEGSTVAEYTGELVPTKEAEAREEAYHAAGLFYLWCEEGDHALPPELVVSMQAKKQEMQHQQHQQQQRHRRKKQPPQQVQQPQQQQQQQQGAPGRPAKVRALAAAEPPPRKYMIDATFVGGVARFANHSCDPNCRIVKVCNGGSQAGEPLLLVLLETLRDVAAGEELTFDYKPSSSSKPIQGKLRGLLECSCGAANCRGVVFPDKGQ</sequence>
<proteinExistence type="predicted"/>
<keyword evidence="6" id="KW-0479">Metal-binding</keyword>
<evidence type="ECO:0000256" key="1">
    <source>
        <dbReference type="ARBA" id="ARBA00004286"/>
    </source>
</evidence>
<evidence type="ECO:0000256" key="2">
    <source>
        <dbReference type="ARBA" id="ARBA00022454"/>
    </source>
</evidence>
<evidence type="ECO:0000256" key="4">
    <source>
        <dbReference type="ARBA" id="ARBA00022679"/>
    </source>
</evidence>
<evidence type="ECO:0000313" key="12">
    <source>
        <dbReference type="Proteomes" id="UP001244341"/>
    </source>
</evidence>
<gene>
    <name evidence="11" type="ORF">OEZ85_013927</name>
</gene>
<evidence type="ECO:0008006" key="13">
    <source>
        <dbReference type="Google" id="ProtNLM"/>
    </source>
</evidence>
<keyword evidence="2" id="KW-0158">Chromosome</keyword>
<keyword evidence="4" id="KW-0808">Transferase</keyword>
<dbReference type="InterPro" id="IPR001214">
    <property type="entry name" value="SET_dom"/>
</dbReference>
<evidence type="ECO:0000256" key="3">
    <source>
        <dbReference type="ARBA" id="ARBA00022603"/>
    </source>
</evidence>
<dbReference type="PROSITE" id="PS50280">
    <property type="entry name" value="SET"/>
    <property type="match status" value="1"/>
</dbReference>
<protein>
    <recommendedName>
        <fullName evidence="13">Histone-lysine N-methyltransferase</fullName>
    </recommendedName>
</protein>
<evidence type="ECO:0000256" key="8">
    <source>
        <dbReference type="SAM" id="MobiDB-lite"/>
    </source>
</evidence>
<evidence type="ECO:0000259" key="9">
    <source>
        <dbReference type="PROSITE" id="PS50280"/>
    </source>
</evidence>
<dbReference type="SUPFAM" id="SSF82199">
    <property type="entry name" value="SET domain"/>
    <property type="match status" value="1"/>
</dbReference>
<keyword evidence="5" id="KW-0949">S-adenosyl-L-methionine</keyword>
<evidence type="ECO:0000256" key="5">
    <source>
        <dbReference type="ARBA" id="ARBA00022691"/>
    </source>
</evidence>
<name>A0ABY8U8N4_TETOB</name>
<dbReference type="Gene3D" id="2.170.270.10">
    <property type="entry name" value="SET domain"/>
    <property type="match status" value="1"/>
</dbReference>
<dbReference type="Pfam" id="PF00856">
    <property type="entry name" value="SET"/>
    <property type="match status" value="1"/>
</dbReference>
<evidence type="ECO:0000256" key="6">
    <source>
        <dbReference type="ARBA" id="ARBA00022723"/>
    </source>
</evidence>
<keyword evidence="7" id="KW-0862">Zinc</keyword>
<accession>A0ABY8U8N4</accession>
<dbReference type="Proteomes" id="UP001244341">
    <property type="component" value="Chromosome 8b"/>
</dbReference>
<evidence type="ECO:0000313" key="11">
    <source>
        <dbReference type="EMBL" id="WIA17018.1"/>
    </source>
</evidence>
<reference evidence="11 12" key="1">
    <citation type="submission" date="2023-05" db="EMBL/GenBank/DDBJ databases">
        <title>A 100% complete, gapless, phased diploid assembly of the Scenedesmus obliquus UTEX 3031 genome.</title>
        <authorList>
            <person name="Biondi T.C."/>
            <person name="Hanschen E.R."/>
            <person name="Kwon T."/>
            <person name="Eng W."/>
            <person name="Kruse C.P.S."/>
            <person name="Koehler S.I."/>
            <person name="Kunde Y."/>
            <person name="Gleasner C.D."/>
            <person name="You Mak K.T."/>
            <person name="Polle J."/>
            <person name="Hovde B.T."/>
            <person name="Starkenburg S.R."/>
        </authorList>
    </citation>
    <scope>NUCLEOTIDE SEQUENCE [LARGE SCALE GENOMIC DNA]</scope>
    <source>
        <strain evidence="11 12">DOE0152z</strain>
    </source>
</reference>
<feature type="region of interest" description="Disordered" evidence="8">
    <location>
        <begin position="115"/>
        <end position="136"/>
    </location>
</feature>
<feature type="region of interest" description="Disordered" evidence="8">
    <location>
        <begin position="447"/>
        <end position="500"/>
    </location>
</feature>
<dbReference type="InterPro" id="IPR003616">
    <property type="entry name" value="Post-SET_dom"/>
</dbReference>
<comment type="subcellular location">
    <subcellularLocation>
        <location evidence="1">Chromosome</location>
    </subcellularLocation>
</comment>
<keyword evidence="3" id="KW-0489">Methyltransferase</keyword>
<organism evidence="11 12">
    <name type="scientific">Tetradesmus obliquus</name>
    <name type="common">Green alga</name>
    <name type="synonym">Acutodesmus obliquus</name>
    <dbReference type="NCBI Taxonomy" id="3088"/>
    <lineage>
        <taxon>Eukaryota</taxon>
        <taxon>Viridiplantae</taxon>
        <taxon>Chlorophyta</taxon>
        <taxon>core chlorophytes</taxon>
        <taxon>Chlorophyceae</taxon>
        <taxon>CS clade</taxon>
        <taxon>Sphaeropleales</taxon>
        <taxon>Scenedesmaceae</taxon>
        <taxon>Tetradesmus</taxon>
    </lineage>
</organism>
<dbReference type="PANTHER" id="PTHR46223:SF3">
    <property type="entry name" value="HISTONE-LYSINE N-METHYLTRANSFERASE SET-23"/>
    <property type="match status" value="1"/>
</dbReference>
<feature type="compositionally biased region" description="Low complexity" evidence="8">
    <location>
        <begin position="123"/>
        <end position="136"/>
    </location>
</feature>